<evidence type="ECO:0000256" key="1">
    <source>
        <dbReference type="SAM" id="SignalP"/>
    </source>
</evidence>
<dbReference type="AlphaFoldDB" id="A0A7S4PYL6"/>
<accession>A0A7S4PYL6</accession>
<reference evidence="2" key="1">
    <citation type="submission" date="2021-01" db="EMBL/GenBank/DDBJ databases">
        <authorList>
            <person name="Corre E."/>
            <person name="Pelletier E."/>
            <person name="Niang G."/>
            <person name="Scheremetjew M."/>
            <person name="Finn R."/>
            <person name="Kale V."/>
            <person name="Holt S."/>
            <person name="Cochrane G."/>
            <person name="Meng A."/>
            <person name="Brown T."/>
            <person name="Cohen L."/>
        </authorList>
    </citation>
    <scope>NUCLEOTIDE SEQUENCE</scope>
    <source>
        <strain evidence="2">CCMP3105</strain>
    </source>
</reference>
<feature type="chain" id="PRO_5031337248" description="RxLR effector protein" evidence="1">
    <location>
        <begin position="22"/>
        <end position="188"/>
    </location>
</feature>
<feature type="signal peptide" evidence="1">
    <location>
        <begin position="1"/>
        <end position="21"/>
    </location>
</feature>
<proteinExistence type="predicted"/>
<protein>
    <recommendedName>
        <fullName evidence="3">RxLR effector protein</fullName>
    </recommendedName>
</protein>
<dbReference type="EMBL" id="HBNR01007752">
    <property type="protein sequence ID" value="CAE4565468.1"/>
    <property type="molecule type" value="Transcribed_RNA"/>
</dbReference>
<sequence length="188" mass="20711">MAQGPLQKCLTVLLGAMLAAGAMMCSRLPARRLATSAQALHAARGRGAWPASAAPSPQAVVLPSQLHCRQHLTRAGKPRPEPPAEQTAVRALLGSGKRTAEVLPELRTLLDGLSDKQVRDANKACYIKEWLRKQDRRAEAKEVEALYDYIEERIANLYSQGVARKRVVHKEDINDIEQSCRLKWGPGM</sequence>
<name>A0A7S4PYL6_9DINO</name>
<gene>
    <name evidence="2" type="ORF">AMON00008_LOCUS5087</name>
</gene>
<keyword evidence="1" id="KW-0732">Signal</keyword>
<evidence type="ECO:0000313" key="2">
    <source>
        <dbReference type="EMBL" id="CAE4565468.1"/>
    </source>
</evidence>
<organism evidence="2">
    <name type="scientific">Alexandrium monilatum</name>
    <dbReference type="NCBI Taxonomy" id="311494"/>
    <lineage>
        <taxon>Eukaryota</taxon>
        <taxon>Sar</taxon>
        <taxon>Alveolata</taxon>
        <taxon>Dinophyceae</taxon>
        <taxon>Gonyaulacales</taxon>
        <taxon>Pyrocystaceae</taxon>
        <taxon>Alexandrium</taxon>
    </lineage>
</organism>
<evidence type="ECO:0008006" key="3">
    <source>
        <dbReference type="Google" id="ProtNLM"/>
    </source>
</evidence>